<keyword evidence="3" id="KW-1185">Reference proteome</keyword>
<gene>
    <name evidence="2" type="ORF">KY290_036582</name>
</gene>
<evidence type="ECO:0000313" key="3">
    <source>
        <dbReference type="Proteomes" id="UP000826656"/>
    </source>
</evidence>
<evidence type="ECO:0000256" key="1">
    <source>
        <dbReference type="SAM" id="MobiDB-lite"/>
    </source>
</evidence>
<protein>
    <submittedName>
        <fullName evidence="2">Uncharacterized protein</fullName>
    </submittedName>
</protein>
<comment type="caution">
    <text evidence="2">The sequence shown here is derived from an EMBL/GenBank/DDBJ whole genome shotgun (WGS) entry which is preliminary data.</text>
</comment>
<name>A0ABQ7TT44_SOLTU</name>
<feature type="region of interest" description="Disordered" evidence="1">
    <location>
        <begin position="1"/>
        <end position="23"/>
    </location>
</feature>
<dbReference type="EMBL" id="JAIVGD010000028">
    <property type="protein sequence ID" value="KAH0737877.1"/>
    <property type="molecule type" value="Genomic_DNA"/>
</dbReference>
<proteinExistence type="predicted"/>
<dbReference type="Proteomes" id="UP000826656">
    <property type="component" value="Unassembled WGS sequence"/>
</dbReference>
<evidence type="ECO:0000313" key="2">
    <source>
        <dbReference type="EMBL" id="KAH0737877.1"/>
    </source>
</evidence>
<sequence length="84" mass="9489">MNNNLSTVSPLPKPPDPPGTSFKEVLLNKERDLNQSYGQMEKIHIIDAEQPGGPIILSEEDKKRIYNPWKFSVIVKLFGKNILA</sequence>
<accession>A0ABQ7TT44</accession>
<organism evidence="2 3">
    <name type="scientific">Solanum tuberosum</name>
    <name type="common">Potato</name>
    <dbReference type="NCBI Taxonomy" id="4113"/>
    <lineage>
        <taxon>Eukaryota</taxon>
        <taxon>Viridiplantae</taxon>
        <taxon>Streptophyta</taxon>
        <taxon>Embryophyta</taxon>
        <taxon>Tracheophyta</taxon>
        <taxon>Spermatophyta</taxon>
        <taxon>Magnoliopsida</taxon>
        <taxon>eudicotyledons</taxon>
        <taxon>Gunneridae</taxon>
        <taxon>Pentapetalae</taxon>
        <taxon>asterids</taxon>
        <taxon>lamiids</taxon>
        <taxon>Solanales</taxon>
        <taxon>Solanaceae</taxon>
        <taxon>Solanoideae</taxon>
        <taxon>Solaneae</taxon>
        <taxon>Solanum</taxon>
    </lineage>
</organism>
<reference evidence="2 3" key="1">
    <citation type="journal article" date="2021" name="bioRxiv">
        <title>Chromosome-scale and haplotype-resolved genome assembly of a tetraploid potato cultivar.</title>
        <authorList>
            <person name="Sun H."/>
            <person name="Jiao W.-B."/>
            <person name="Krause K."/>
            <person name="Campoy J.A."/>
            <person name="Goel M."/>
            <person name="Folz-Donahue K."/>
            <person name="Kukat C."/>
            <person name="Huettel B."/>
            <person name="Schneeberger K."/>
        </authorList>
    </citation>
    <scope>NUCLEOTIDE SEQUENCE [LARGE SCALE GENOMIC DNA]</scope>
    <source>
        <strain evidence="2">SolTubOtavaFocal</strain>
        <tissue evidence="2">Leaves</tissue>
    </source>
</reference>